<evidence type="ECO:0000256" key="3">
    <source>
        <dbReference type="ARBA" id="ARBA00022763"/>
    </source>
</evidence>
<dbReference type="RefSeq" id="XP_007780673.1">
    <property type="nucleotide sequence ID" value="XM_007782483.1"/>
</dbReference>
<dbReference type="GO" id="GO:0006974">
    <property type="term" value="P:DNA damage response"/>
    <property type="evidence" value="ECO:0007669"/>
    <property type="project" value="UniProtKB-KW"/>
</dbReference>
<sequence>MPSRVSPPPAHGDELDDLFNYDAGMDDVFKDLDGTKKGSSRQESTNSRPATSNAAALGIDEEIKVAKKRQPIAKLDDARLLSAAGIPKLRRISKERLKFKGKGHEFSDMARLLNTYQLWLDDLYPRAKFADGLAIIEKLGHTKRMQMMRKEWIYENRPKPSVEDDTAVEPAAPQDHIGEGSAVGRNVEAEDTRTEHPLELAESIGQEPPVGVQPEGSTSQQGGAPEEDELDALLAEDAMQDERQQDSLFGSGPATKPSSAMLGSHADDYGDDLEAMADLNW</sequence>
<dbReference type="InterPro" id="IPR040038">
    <property type="entry name" value="TIPIN/Csm3/Swi3"/>
</dbReference>
<accession>R7YUJ6</accession>
<feature type="compositionally biased region" description="Polar residues" evidence="8">
    <location>
        <begin position="41"/>
        <end position="54"/>
    </location>
</feature>
<keyword evidence="11" id="KW-1185">Reference proteome</keyword>
<evidence type="ECO:0000256" key="5">
    <source>
        <dbReference type="ARBA" id="ARBA00023242"/>
    </source>
</evidence>
<feature type="region of interest" description="Disordered" evidence="8">
    <location>
        <begin position="156"/>
        <end position="270"/>
    </location>
</feature>
<keyword evidence="6 7" id="KW-0131">Cell cycle</keyword>
<evidence type="ECO:0000313" key="11">
    <source>
        <dbReference type="Proteomes" id="UP000016924"/>
    </source>
</evidence>
<evidence type="ECO:0000256" key="2">
    <source>
        <dbReference type="ARBA" id="ARBA00006075"/>
    </source>
</evidence>
<protein>
    <recommendedName>
        <fullName evidence="7">Chromosome segregation in meiosis protein</fullName>
    </recommendedName>
</protein>
<keyword evidence="5 7" id="KW-0539">Nucleus</keyword>
<feature type="domain" description="Chromosome segregation in meiosis protein 3" evidence="9">
    <location>
        <begin position="74"/>
        <end position="156"/>
    </location>
</feature>
<evidence type="ECO:0000256" key="6">
    <source>
        <dbReference type="ARBA" id="ARBA00023306"/>
    </source>
</evidence>
<dbReference type="AlphaFoldDB" id="R7YUJ6"/>
<reference evidence="11" key="1">
    <citation type="submission" date="2012-06" db="EMBL/GenBank/DDBJ databases">
        <title>The genome sequence of Coniosporium apollinis CBS 100218.</title>
        <authorList>
            <consortium name="The Broad Institute Genome Sequencing Platform"/>
            <person name="Cuomo C."/>
            <person name="Gorbushina A."/>
            <person name="Noack S."/>
            <person name="Walker B."/>
            <person name="Young S.K."/>
            <person name="Zeng Q."/>
            <person name="Gargeya S."/>
            <person name="Fitzgerald M."/>
            <person name="Haas B."/>
            <person name="Abouelleil A."/>
            <person name="Alvarado L."/>
            <person name="Arachchi H.M."/>
            <person name="Berlin A.M."/>
            <person name="Chapman S.B."/>
            <person name="Goldberg J."/>
            <person name="Griggs A."/>
            <person name="Gujja S."/>
            <person name="Hansen M."/>
            <person name="Howarth C."/>
            <person name="Imamovic A."/>
            <person name="Larimer J."/>
            <person name="McCowan C."/>
            <person name="Montmayeur A."/>
            <person name="Murphy C."/>
            <person name="Neiman D."/>
            <person name="Pearson M."/>
            <person name="Priest M."/>
            <person name="Roberts A."/>
            <person name="Saif S."/>
            <person name="Shea T."/>
            <person name="Sisk P."/>
            <person name="Sykes S."/>
            <person name="Wortman J."/>
            <person name="Nusbaum C."/>
            <person name="Birren B."/>
        </authorList>
    </citation>
    <scope>NUCLEOTIDE SEQUENCE [LARGE SCALE GENOMIC DNA]</scope>
    <source>
        <strain evidence="11">CBS 100218</strain>
    </source>
</reference>
<dbReference type="STRING" id="1168221.R7YUJ6"/>
<dbReference type="GO" id="GO:0031298">
    <property type="term" value="C:replication fork protection complex"/>
    <property type="evidence" value="ECO:0007669"/>
    <property type="project" value="TreeGrafter"/>
</dbReference>
<evidence type="ECO:0000259" key="9">
    <source>
        <dbReference type="Pfam" id="PF07962"/>
    </source>
</evidence>
<name>R7YUJ6_CONA1</name>
<evidence type="ECO:0000256" key="1">
    <source>
        <dbReference type="ARBA" id="ARBA00004123"/>
    </source>
</evidence>
<dbReference type="GO" id="GO:0000076">
    <property type="term" value="P:DNA replication checkpoint signaling"/>
    <property type="evidence" value="ECO:0007669"/>
    <property type="project" value="UniProtKB-UniRule"/>
</dbReference>
<evidence type="ECO:0000256" key="7">
    <source>
        <dbReference type="RuleBase" id="RU366049"/>
    </source>
</evidence>
<comment type="similarity">
    <text evidence="2 7">Belongs to the CSM3 family.</text>
</comment>
<dbReference type="InterPro" id="IPR012923">
    <property type="entry name" value="Csm3"/>
</dbReference>
<dbReference type="GO" id="GO:0003677">
    <property type="term" value="F:DNA binding"/>
    <property type="evidence" value="ECO:0007669"/>
    <property type="project" value="TreeGrafter"/>
</dbReference>
<dbReference type="Proteomes" id="UP000016924">
    <property type="component" value="Unassembled WGS sequence"/>
</dbReference>
<comment type="subcellular location">
    <subcellularLocation>
        <location evidence="1 7">Nucleus</location>
    </subcellularLocation>
</comment>
<dbReference type="PANTHER" id="PTHR13220">
    <property type="entry name" value="TIMELESS INTERACTING-RELATED"/>
    <property type="match status" value="1"/>
</dbReference>
<dbReference type="OrthoDB" id="437078at2759"/>
<dbReference type="eggNOG" id="KOG3004">
    <property type="taxonomic scope" value="Eukaryota"/>
</dbReference>
<dbReference type="EMBL" id="JH767573">
    <property type="protein sequence ID" value="EON65356.1"/>
    <property type="molecule type" value="Genomic_DNA"/>
</dbReference>
<organism evidence="10 11">
    <name type="scientific">Coniosporium apollinis (strain CBS 100218)</name>
    <name type="common">Rock-inhabiting black yeast</name>
    <dbReference type="NCBI Taxonomy" id="1168221"/>
    <lineage>
        <taxon>Eukaryota</taxon>
        <taxon>Fungi</taxon>
        <taxon>Dikarya</taxon>
        <taxon>Ascomycota</taxon>
        <taxon>Pezizomycotina</taxon>
        <taxon>Dothideomycetes</taxon>
        <taxon>Dothideomycetes incertae sedis</taxon>
        <taxon>Coniosporium</taxon>
    </lineage>
</organism>
<proteinExistence type="inferred from homology"/>
<feature type="compositionally biased region" description="Basic and acidic residues" evidence="8">
    <location>
        <begin position="187"/>
        <end position="199"/>
    </location>
</feature>
<evidence type="ECO:0000256" key="8">
    <source>
        <dbReference type="SAM" id="MobiDB-lite"/>
    </source>
</evidence>
<evidence type="ECO:0000313" key="10">
    <source>
        <dbReference type="EMBL" id="EON65356.1"/>
    </source>
</evidence>
<dbReference type="Pfam" id="PF07962">
    <property type="entry name" value="Swi3"/>
    <property type="match status" value="1"/>
</dbReference>
<evidence type="ECO:0000256" key="4">
    <source>
        <dbReference type="ARBA" id="ARBA00022880"/>
    </source>
</evidence>
<feature type="region of interest" description="Disordered" evidence="8">
    <location>
        <begin position="30"/>
        <end position="54"/>
    </location>
</feature>
<keyword evidence="3 7" id="KW-0227">DNA damage</keyword>
<dbReference type="GeneID" id="19901905"/>
<keyword evidence="4" id="KW-0236">DNA replication inhibitor</keyword>
<dbReference type="GO" id="GO:0031297">
    <property type="term" value="P:replication fork processing"/>
    <property type="evidence" value="ECO:0007669"/>
    <property type="project" value="UniProtKB-UniRule"/>
</dbReference>
<gene>
    <name evidence="10" type="ORF">W97_04594</name>
</gene>
<comment type="function">
    <text evidence="7">Plays an important role in the control of DNA replication and the maintenance of replication fork stability.</text>
</comment>
<dbReference type="PANTHER" id="PTHR13220:SF11">
    <property type="entry name" value="TIMELESS-INTERACTING PROTEIN"/>
    <property type="match status" value="1"/>
</dbReference>
<dbReference type="GO" id="GO:0043111">
    <property type="term" value="P:replication fork arrest"/>
    <property type="evidence" value="ECO:0007669"/>
    <property type="project" value="TreeGrafter"/>
</dbReference>
<dbReference type="HOGENOM" id="CLU_036204_0_0_1"/>